<name>D8SC14_SELML</name>
<dbReference type="Proteomes" id="UP000001514">
    <property type="component" value="Unassembled WGS sequence"/>
</dbReference>
<organism evidence="3">
    <name type="scientific">Selaginella moellendorffii</name>
    <name type="common">Spikemoss</name>
    <dbReference type="NCBI Taxonomy" id="88036"/>
    <lineage>
        <taxon>Eukaryota</taxon>
        <taxon>Viridiplantae</taxon>
        <taxon>Streptophyta</taxon>
        <taxon>Embryophyta</taxon>
        <taxon>Tracheophyta</taxon>
        <taxon>Lycopodiopsida</taxon>
        <taxon>Selaginellales</taxon>
        <taxon>Selaginellaceae</taxon>
        <taxon>Selaginella</taxon>
    </lineage>
</organism>
<evidence type="ECO:0000313" key="3">
    <source>
        <dbReference type="Proteomes" id="UP000001514"/>
    </source>
</evidence>
<protein>
    <submittedName>
        <fullName evidence="2">Uncharacterized protein</fullName>
    </submittedName>
</protein>
<dbReference type="Gene3D" id="3.30.428.40">
    <property type="entry name" value="Protein of unknown function DUF3067"/>
    <property type="match status" value="1"/>
</dbReference>
<dbReference type="Pfam" id="PF11267">
    <property type="entry name" value="DUF3067"/>
    <property type="match status" value="1"/>
</dbReference>
<accession>D8SC14</accession>
<dbReference type="InParanoid" id="D8SC14"/>
<dbReference type="STRING" id="88036.D8SC14"/>
<dbReference type="KEGG" id="smo:SELMODRAFT_420452"/>
<dbReference type="EMBL" id="GL377611">
    <property type="protein sequence ID" value="EFJ18014.1"/>
    <property type="molecule type" value="Genomic_DNA"/>
</dbReference>
<keyword evidence="3" id="KW-1185">Reference proteome</keyword>
<feature type="signal peptide" evidence="1">
    <location>
        <begin position="1"/>
        <end position="23"/>
    </location>
</feature>
<evidence type="ECO:0000313" key="2">
    <source>
        <dbReference type="EMBL" id="EFJ18014.1"/>
    </source>
</evidence>
<dbReference type="InterPro" id="IPR021420">
    <property type="entry name" value="DUF3067"/>
</dbReference>
<keyword evidence="1" id="KW-0732">Signal</keyword>
<dbReference type="HOGENOM" id="CLU_1333892_0_0_1"/>
<sequence length="206" mass="23834">MRSRMWFPIRLLCLLVITIHLSGHHHWLRWLGNQCWWRSLIGVLVLKANGNLERSFPLSEEEYLLHLDDVANALQCWGATVIRSSLEKTEERPRIGKAVDESDGHANEWINRSTESGLKGMLKTNSLASAARHSVSMTQLWSFLLDTTKKSELRQLKHRRAASTWPDRLQASKIETKELSSGRKPSQLIELKIWNALYEQRLAVWD</sequence>
<dbReference type="AlphaFoldDB" id="D8SC14"/>
<evidence type="ECO:0000256" key="1">
    <source>
        <dbReference type="SAM" id="SignalP"/>
    </source>
</evidence>
<feature type="chain" id="PRO_5003122586" evidence="1">
    <location>
        <begin position="24"/>
        <end position="206"/>
    </location>
</feature>
<reference evidence="2 3" key="1">
    <citation type="journal article" date="2011" name="Science">
        <title>The Selaginella genome identifies genetic changes associated with the evolution of vascular plants.</title>
        <authorList>
            <person name="Banks J.A."/>
            <person name="Nishiyama T."/>
            <person name="Hasebe M."/>
            <person name="Bowman J.L."/>
            <person name="Gribskov M."/>
            <person name="dePamphilis C."/>
            <person name="Albert V.A."/>
            <person name="Aono N."/>
            <person name="Aoyama T."/>
            <person name="Ambrose B.A."/>
            <person name="Ashton N.W."/>
            <person name="Axtell M.J."/>
            <person name="Barker E."/>
            <person name="Barker M.S."/>
            <person name="Bennetzen J.L."/>
            <person name="Bonawitz N.D."/>
            <person name="Chapple C."/>
            <person name="Cheng C."/>
            <person name="Correa L.G."/>
            <person name="Dacre M."/>
            <person name="DeBarry J."/>
            <person name="Dreyer I."/>
            <person name="Elias M."/>
            <person name="Engstrom E.M."/>
            <person name="Estelle M."/>
            <person name="Feng L."/>
            <person name="Finet C."/>
            <person name="Floyd S.K."/>
            <person name="Frommer W.B."/>
            <person name="Fujita T."/>
            <person name="Gramzow L."/>
            <person name="Gutensohn M."/>
            <person name="Harholt J."/>
            <person name="Hattori M."/>
            <person name="Heyl A."/>
            <person name="Hirai T."/>
            <person name="Hiwatashi Y."/>
            <person name="Ishikawa M."/>
            <person name="Iwata M."/>
            <person name="Karol K.G."/>
            <person name="Koehler B."/>
            <person name="Kolukisaoglu U."/>
            <person name="Kubo M."/>
            <person name="Kurata T."/>
            <person name="Lalonde S."/>
            <person name="Li K."/>
            <person name="Li Y."/>
            <person name="Litt A."/>
            <person name="Lyons E."/>
            <person name="Manning G."/>
            <person name="Maruyama T."/>
            <person name="Michael T.P."/>
            <person name="Mikami K."/>
            <person name="Miyazaki S."/>
            <person name="Morinaga S."/>
            <person name="Murata T."/>
            <person name="Mueller-Roeber B."/>
            <person name="Nelson D.R."/>
            <person name="Obara M."/>
            <person name="Oguri Y."/>
            <person name="Olmstead R.G."/>
            <person name="Onodera N."/>
            <person name="Petersen B.L."/>
            <person name="Pils B."/>
            <person name="Prigge M."/>
            <person name="Rensing S.A."/>
            <person name="Riano-Pachon D.M."/>
            <person name="Roberts A.W."/>
            <person name="Sato Y."/>
            <person name="Scheller H.V."/>
            <person name="Schulz B."/>
            <person name="Schulz C."/>
            <person name="Shakirov E.V."/>
            <person name="Shibagaki N."/>
            <person name="Shinohara N."/>
            <person name="Shippen D.E."/>
            <person name="Soerensen I."/>
            <person name="Sotooka R."/>
            <person name="Sugimoto N."/>
            <person name="Sugita M."/>
            <person name="Sumikawa N."/>
            <person name="Tanurdzic M."/>
            <person name="Theissen G."/>
            <person name="Ulvskov P."/>
            <person name="Wakazuki S."/>
            <person name="Weng J.K."/>
            <person name="Willats W.W."/>
            <person name="Wipf D."/>
            <person name="Wolf P.G."/>
            <person name="Yang L."/>
            <person name="Zimmer A.D."/>
            <person name="Zhu Q."/>
            <person name="Mitros T."/>
            <person name="Hellsten U."/>
            <person name="Loque D."/>
            <person name="Otillar R."/>
            <person name="Salamov A."/>
            <person name="Schmutz J."/>
            <person name="Shapiro H."/>
            <person name="Lindquist E."/>
            <person name="Lucas S."/>
            <person name="Rokhsar D."/>
            <person name="Grigoriev I.V."/>
        </authorList>
    </citation>
    <scope>NUCLEOTIDE SEQUENCE [LARGE SCALE GENOMIC DNA]</scope>
</reference>
<dbReference type="PANTHER" id="PTHR35126:SF1">
    <property type="entry name" value="DUF3067 DOMAIN-CONTAINING PROTEIN"/>
    <property type="match status" value="1"/>
</dbReference>
<proteinExistence type="predicted"/>
<dbReference type="PANTHER" id="PTHR35126">
    <property type="entry name" value="SLR0598 PROTEIN"/>
    <property type="match status" value="1"/>
</dbReference>
<gene>
    <name evidence="2" type="ORF">SELMODRAFT_420452</name>
</gene>
<dbReference type="Gramene" id="EFJ18014">
    <property type="protein sequence ID" value="EFJ18014"/>
    <property type="gene ID" value="SELMODRAFT_420452"/>
</dbReference>